<dbReference type="OMA" id="NEFMIMS"/>
<evidence type="ECO:0000313" key="3">
    <source>
        <dbReference type="Proteomes" id="UP000683925"/>
    </source>
</evidence>
<dbReference type="EMBL" id="CAJJDP010000026">
    <property type="protein sequence ID" value="CAD8152408.1"/>
    <property type="molecule type" value="Genomic_DNA"/>
</dbReference>
<dbReference type="AlphaFoldDB" id="A0A8S1TL04"/>
<comment type="caution">
    <text evidence="2">The sequence shown here is derived from an EMBL/GenBank/DDBJ whole genome shotgun (WGS) entry which is preliminary data.</text>
</comment>
<accession>A0A8S1TL04</accession>
<keyword evidence="3" id="KW-1185">Reference proteome</keyword>
<reference evidence="2" key="1">
    <citation type="submission" date="2021-01" db="EMBL/GenBank/DDBJ databases">
        <authorList>
            <consortium name="Genoscope - CEA"/>
            <person name="William W."/>
        </authorList>
    </citation>
    <scope>NUCLEOTIDE SEQUENCE</scope>
</reference>
<organism evidence="2 3">
    <name type="scientific">Paramecium octaurelia</name>
    <dbReference type="NCBI Taxonomy" id="43137"/>
    <lineage>
        <taxon>Eukaryota</taxon>
        <taxon>Sar</taxon>
        <taxon>Alveolata</taxon>
        <taxon>Ciliophora</taxon>
        <taxon>Intramacronucleata</taxon>
        <taxon>Oligohymenophorea</taxon>
        <taxon>Peniculida</taxon>
        <taxon>Parameciidae</taxon>
        <taxon>Paramecium</taxon>
    </lineage>
</organism>
<feature type="transmembrane region" description="Helical" evidence="1">
    <location>
        <begin position="330"/>
        <end position="352"/>
    </location>
</feature>
<dbReference type="Proteomes" id="UP000683925">
    <property type="component" value="Unassembled WGS sequence"/>
</dbReference>
<evidence type="ECO:0000256" key="1">
    <source>
        <dbReference type="SAM" id="Phobius"/>
    </source>
</evidence>
<feature type="transmembrane region" description="Helical" evidence="1">
    <location>
        <begin position="618"/>
        <end position="639"/>
    </location>
</feature>
<name>A0A8S1TL04_PAROT</name>
<feature type="transmembrane region" description="Helical" evidence="1">
    <location>
        <begin position="410"/>
        <end position="429"/>
    </location>
</feature>
<evidence type="ECO:0008006" key="4">
    <source>
        <dbReference type="Google" id="ProtNLM"/>
    </source>
</evidence>
<protein>
    <recommendedName>
        <fullName evidence="4">CSC1/OSCA1-like cytosolic domain-containing protein</fullName>
    </recommendedName>
</protein>
<feature type="transmembrane region" description="Helical" evidence="1">
    <location>
        <begin position="156"/>
        <end position="178"/>
    </location>
</feature>
<keyword evidence="1" id="KW-0812">Transmembrane</keyword>
<keyword evidence="1" id="KW-1133">Transmembrane helix</keyword>
<sequence>MEIELTNQTQSSNCSRELDKSEFGDAFNIFQIPPNFELAIAHRKSTYVQELNSNGEICTCCGGTIAASTLPISIDLKAISYPGDGASTYFVLLKIFIILFSIDLQSLQSNNSFIFGLYSIITNTIGFQCNMSRICAKNFITFTSTLNRNTSITTDIYYSLLQVLSQAAMLGYIIWYAYTDAYFKEMLALNDELIIAALTQLQEVEESVITLNKSELLDKFQVQSLDSLCFVYKMDHFKKEIQKQIIKKVQNDGLNLIEAISQTCNLSHILRDFLNQQTYFQSAAALFITKPVIQKNQIERSYFVGGYNVRPSDVNWLVNQSGSKSKTCSWILIIFGYVIQVLVGNFILTQLTLLSEDSNENGNSVLGKGQEILQSLFITLAIIFINEFMIMSIKPLIGLLNLPSQHKTQIFVMLMLSTFYFILQMSIVIDLNLQQKEGNMQNEMWRQGGALETYFSITIGNGFSTLSETYFDAAYFLNILLRKWHQYRMNKCKLIQYELNQLYEKESVTWTDKIAFMNFLIFASILFSQFLPICLPACIIVLILTYYLQKYLYLNRYSKSNDNKYNPHIIVQLPFYMILLNQFAIIQSMLQYVLMGERPVDLLENTQSNDISMSNTDIIWLSIQIIIFFTLYFIQKLFFKKHKALSQHQSILLSESDLDQFKTLDLKQHGFVANNPLMNVGQIENFIGRKYEELTNDELNHYLQTMKLSPQDQFLQSLSVELYKKLKKKINKNNKIQASAVTD</sequence>
<feature type="transmembrane region" description="Helical" evidence="1">
    <location>
        <begin position="372"/>
        <end position="390"/>
    </location>
</feature>
<evidence type="ECO:0000313" key="2">
    <source>
        <dbReference type="EMBL" id="CAD8152408.1"/>
    </source>
</evidence>
<keyword evidence="1" id="KW-0472">Membrane</keyword>
<dbReference type="OrthoDB" id="315832at2759"/>
<proteinExistence type="predicted"/>
<feature type="transmembrane region" description="Helical" evidence="1">
    <location>
        <begin position="569"/>
        <end position="594"/>
    </location>
</feature>
<feature type="transmembrane region" description="Helical" evidence="1">
    <location>
        <begin position="519"/>
        <end position="548"/>
    </location>
</feature>
<gene>
    <name evidence="2" type="ORF">POCTA_138.1.T0260249</name>
</gene>